<dbReference type="EC" id="5.6.2.2" evidence="4"/>
<feature type="domain" description="Topoisomerase 6 subunit A/Spo11 TOPRIM" evidence="12">
    <location>
        <begin position="148"/>
        <end position="208"/>
    </location>
</feature>
<keyword evidence="5" id="KW-0479">Metal-binding</keyword>
<evidence type="ECO:0000256" key="9">
    <source>
        <dbReference type="ARBA" id="ARBA00023235"/>
    </source>
</evidence>
<evidence type="ECO:0000313" key="13">
    <source>
        <dbReference type="EMBL" id="EMS54133.1"/>
    </source>
</evidence>
<dbReference type="GO" id="GO:0000228">
    <property type="term" value="C:nuclear chromosome"/>
    <property type="evidence" value="ECO:0007669"/>
    <property type="project" value="TreeGrafter"/>
</dbReference>
<sequence>MAGSGKRRRATVLDDDERRGRRRLEEAALLLHKIKDVLLRVLLVVQQLLQENKHCSKRDIYYMYPSMFVEQAIVDRAINDICILFKCSRHNLNVVPVAKGLVMGWIRFVEGEKKVYCITNVNAAFPIPVSIEAIKDVVSVAHYILVVEKEADRRKLEGILTRCYLHKEAPEWRLKLEAMLEMGVKFEIEALSASSISFLSQEYIPQQIRLGRQPVRSECLNRNSGCPLSSTRSPSHGSKFIFT</sequence>
<dbReference type="InterPro" id="IPR036078">
    <property type="entry name" value="Spo11/TopoVI_A_sf"/>
</dbReference>
<comment type="similarity">
    <text evidence="3 10">Belongs to the TOP6A family.</text>
</comment>
<dbReference type="AlphaFoldDB" id="M7YTX6"/>
<dbReference type="InterPro" id="IPR034136">
    <property type="entry name" value="TOPRIM_Topo6A/Spo11"/>
</dbReference>
<dbReference type="GO" id="GO:0046872">
    <property type="term" value="F:metal ion binding"/>
    <property type="evidence" value="ECO:0007669"/>
    <property type="project" value="UniProtKB-KW"/>
</dbReference>
<dbReference type="GO" id="GO:0042138">
    <property type="term" value="P:meiotic DNA double-strand break formation"/>
    <property type="evidence" value="ECO:0007669"/>
    <property type="project" value="TreeGrafter"/>
</dbReference>
<dbReference type="OMA" id="QPVRSEC"/>
<dbReference type="GO" id="GO:0000706">
    <property type="term" value="P:meiotic DNA double-strand break processing"/>
    <property type="evidence" value="ECO:0007669"/>
    <property type="project" value="TreeGrafter"/>
</dbReference>
<accession>M7YTX6</accession>
<dbReference type="Pfam" id="PF21180">
    <property type="entry name" value="TOP6A-Spo11_Toprim"/>
    <property type="match status" value="1"/>
</dbReference>
<dbReference type="GO" id="GO:0003918">
    <property type="term" value="F:DNA topoisomerase type II (double strand cut, ATP-hydrolyzing) activity"/>
    <property type="evidence" value="ECO:0007669"/>
    <property type="project" value="UniProtKB-UniRule"/>
</dbReference>
<dbReference type="PANTHER" id="PTHR10848:SF3">
    <property type="entry name" value="MEIOTIC RECOMBINATION PROTEIN SPO11-1"/>
    <property type="match status" value="1"/>
</dbReference>
<evidence type="ECO:0000256" key="6">
    <source>
        <dbReference type="ARBA" id="ARBA00022842"/>
    </source>
</evidence>
<keyword evidence="6" id="KW-0460">Magnesium</keyword>
<protein>
    <recommendedName>
        <fullName evidence="4">DNA topoisomerase (ATP-hydrolyzing)</fullName>
        <ecNumber evidence="4">5.6.2.2</ecNumber>
    </recommendedName>
</protein>
<evidence type="ECO:0000256" key="1">
    <source>
        <dbReference type="ARBA" id="ARBA00000185"/>
    </source>
</evidence>
<evidence type="ECO:0000256" key="2">
    <source>
        <dbReference type="ARBA" id="ARBA00001946"/>
    </source>
</evidence>
<feature type="domain" description="Spo11/DNA topoisomerase VI subunit A N-terminal" evidence="11">
    <location>
        <begin position="37"/>
        <end position="94"/>
    </location>
</feature>
<dbReference type="PRINTS" id="PR01550">
    <property type="entry name" value="TOP6AFAMILY"/>
</dbReference>
<organism evidence="13">
    <name type="scientific">Triticum urartu</name>
    <name type="common">Red wild einkorn</name>
    <name type="synonym">Crithodium urartu</name>
    <dbReference type="NCBI Taxonomy" id="4572"/>
    <lineage>
        <taxon>Eukaryota</taxon>
        <taxon>Viridiplantae</taxon>
        <taxon>Streptophyta</taxon>
        <taxon>Embryophyta</taxon>
        <taxon>Tracheophyta</taxon>
        <taxon>Spermatophyta</taxon>
        <taxon>Magnoliopsida</taxon>
        <taxon>Liliopsida</taxon>
        <taxon>Poales</taxon>
        <taxon>Poaceae</taxon>
        <taxon>BOP clade</taxon>
        <taxon>Pooideae</taxon>
        <taxon>Triticodae</taxon>
        <taxon>Triticeae</taxon>
        <taxon>Triticinae</taxon>
        <taxon>Triticum</taxon>
    </lineage>
</organism>
<keyword evidence="7 10" id="KW-0799">Topoisomerase</keyword>
<gene>
    <name evidence="13" type="ORF">TRIUR3_12346</name>
</gene>
<dbReference type="InterPro" id="IPR002815">
    <property type="entry name" value="Spo11/TopoVI_A"/>
</dbReference>
<evidence type="ECO:0000259" key="12">
    <source>
        <dbReference type="Pfam" id="PF21180"/>
    </source>
</evidence>
<dbReference type="InterPro" id="IPR036388">
    <property type="entry name" value="WH-like_DNA-bd_sf"/>
</dbReference>
<dbReference type="eggNOG" id="KOG2795">
    <property type="taxonomic scope" value="Eukaryota"/>
</dbReference>
<dbReference type="Gene3D" id="1.10.10.10">
    <property type="entry name" value="Winged helix-like DNA-binding domain superfamily/Winged helix DNA-binding domain"/>
    <property type="match status" value="1"/>
</dbReference>
<dbReference type="GO" id="GO:0005524">
    <property type="term" value="F:ATP binding"/>
    <property type="evidence" value="ECO:0007669"/>
    <property type="project" value="InterPro"/>
</dbReference>
<keyword evidence="8 10" id="KW-0238">DNA-binding</keyword>
<feature type="active site" description="O-(5'-phospho-DNA)-tyrosine intermediate" evidence="10">
    <location>
        <position position="62"/>
    </location>
</feature>
<dbReference type="PANTHER" id="PTHR10848">
    <property type="entry name" value="MEIOTIC RECOMBINATION PROTEIN SPO11"/>
    <property type="match status" value="1"/>
</dbReference>
<evidence type="ECO:0000256" key="4">
    <source>
        <dbReference type="ARBA" id="ARBA00012895"/>
    </source>
</evidence>
<evidence type="ECO:0000256" key="8">
    <source>
        <dbReference type="ARBA" id="ARBA00023125"/>
    </source>
</evidence>
<dbReference type="EMBL" id="KD185526">
    <property type="protein sequence ID" value="EMS54133.1"/>
    <property type="molecule type" value="Genomic_DNA"/>
</dbReference>
<evidence type="ECO:0000256" key="3">
    <source>
        <dbReference type="ARBA" id="ARBA00006559"/>
    </source>
</evidence>
<evidence type="ECO:0000256" key="7">
    <source>
        <dbReference type="ARBA" id="ARBA00023029"/>
    </source>
</evidence>
<comment type="catalytic activity">
    <reaction evidence="1 10">
        <text>ATP-dependent breakage, passage and rejoining of double-stranded DNA.</text>
        <dbReference type="EC" id="5.6.2.2"/>
    </reaction>
</comment>
<dbReference type="STRING" id="4572.M7YTX6"/>
<dbReference type="GO" id="GO:0007131">
    <property type="term" value="P:reciprocal meiotic recombination"/>
    <property type="evidence" value="ECO:0007669"/>
    <property type="project" value="TreeGrafter"/>
</dbReference>
<evidence type="ECO:0000259" key="11">
    <source>
        <dbReference type="Pfam" id="PF04406"/>
    </source>
</evidence>
<dbReference type="SUPFAM" id="SSF56726">
    <property type="entry name" value="DNA topoisomerase IV, alpha subunit"/>
    <property type="match status" value="2"/>
</dbReference>
<dbReference type="GO" id="GO:0003677">
    <property type="term" value="F:DNA binding"/>
    <property type="evidence" value="ECO:0007669"/>
    <property type="project" value="UniProtKB-UniRule"/>
</dbReference>
<proteinExistence type="inferred from homology"/>
<dbReference type="PROSITE" id="PS52041">
    <property type="entry name" value="TOPO_IIB"/>
    <property type="match status" value="1"/>
</dbReference>
<keyword evidence="9 10" id="KW-0413">Isomerase</keyword>
<dbReference type="InterPro" id="IPR013049">
    <property type="entry name" value="Spo11/TopoVI_A_N"/>
</dbReference>
<reference evidence="13" key="1">
    <citation type="journal article" date="2013" name="Nature">
        <title>Draft genome of the wheat A-genome progenitor Triticum urartu.</title>
        <authorList>
            <person name="Ling H.Q."/>
            <person name="Zhao S."/>
            <person name="Liu D."/>
            <person name="Wang J."/>
            <person name="Sun H."/>
            <person name="Zhang C."/>
            <person name="Fan H."/>
            <person name="Li D."/>
            <person name="Dong L."/>
            <person name="Tao Y."/>
            <person name="Gao C."/>
            <person name="Wu H."/>
            <person name="Li Y."/>
            <person name="Cui Y."/>
            <person name="Guo X."/>
            <person name="Zheng S."/>
            <person name="Wang B."/>
            <person name="Yu K."/>
            <person name="Liang Q."/>
            <person name="Yang W."/>
            <person name="Lou X."/>
            <person name="Chen J."/>
            <person name="Feng M."/>
            <person name="Jian J."/>
            <person name="Zhang X."/>
            <person name="Luo G."/>
            <person name="Jiang Y."/>
            <person name="Liu J."/>
            <person name="Wang Z."/>
            <person name="Sha Y."/>
            <person name="Zhang B."/>
            <person name="Wu H."/>
            <person name="Tang D."/>
            <person name="Shen Q."/>
            <person name="Xue P."/>
            <person name="Zou S."/>
            <person name="Wang X."/>
            <person name="Liu X."/>
            <person name="Wang F."/>
            <person name="Yang Y."/>
            <person name="An X."/>
            <person name="Dong Z."/>
            <person name="Zhang K."/>
            <person name="Zhang X."/>
            <person name="Luo M.C."/>
            <person name="Dvorak J."/>
            <person name="Tong Y."/>
            <person name="Wang J."/>
            <person name="Yang H."/>
            <person name="Li Z."/>
            <person name="Wang D."/>
            <person name="Zhang A."/>
            <person name="Wang J."/>
        </authorList>
    </citation>
    <scope>NUCLEOTIDE SEQUENCE</scope>
</reference>
<name>M7YTX6_TRIUA</name>
<evidence type="ECO:0000256" key="5">
    <source>
        <dbReference type="ARBA" id="ARBA00022723"/>
    </source>
</evidence>
<dbReference type="Gene3D" id="3.40.1360.10">
    <property type="match status" value="2"/>
</dbReference>
<dbReference type="Pfam" id="PF04406">
    <property type="entry name" value="TP6A_N"/>
    <property type="match status" value="1"/>
</dbReference>
<comment type="cofactor">
    <cofactor evidence="2">
        <name>Mg(2+)</name>
        <dbReference type="ChEBI" id="CHEBI:18420"/>
    </cofactor>
</comment>
<evidence type="ECO:0000256" key="10">
    <source>
        <dbReference type="PROSITE-ProRule" id="PRU01385"/>
    </source>
</evidence>